<dbReference type="PANTHER" id="PTHR42752:SF1">
    <property type="entry name" value="IMIDAZOLONEPROPIONASE-RELATED"/>
    <property type="match status" value="1"/>
</dbReference>
<comment type="similarity">
    <text evidence="7">Belongs to the metallo-dependent hydrolases superfamily. HutI family.</text>
</comment>
<comment type="subcellular location">
    <subcellularLocation>
        <location evidence="7">Cytoplasm</location>
    </subcellularLocation>
</comment>
<evidence type="ECO:0000313" key="10">
    <source>
        <dbReference type="Proteomes" id="UP000294930"/>
    </source>
</evidence>
<comment type="catalytic activity">
    <reaction evidence="7">
        <text>4-imidazolone-5-propanoate + H2O = N-formimidoyl-L-glutamate</text>
        <dbReference type="Rhea" id="RHEA:23660"/>
        <dbReference type="ChEBI" id="CHEBI:15377"/>
        <dbReference type="ChEBI" id="CHEBI:58928"/>
        <dbReference type="ChEBI" id="CHEBI:77893"/>
        <dbReference type="EC" id="3.5.2.7"/>
    </reaction>
</comment>
<feature type="binding site" evidence="7">
    <location>
        <position position="362"/>
    </location>
    <ligand>
        <name>N-formimidoyl-L-glutamate</name>
        <dbReference type="ChEBI" id="CHEBI:58928"/>
    </ligand>
</feature>
<feature type="binding site" evidence="7">
    <location>
        <position position="114"/>
    </location>
    <ligand>
        <name>Fe(3+)</name>
        <dbReference type="ChEBI" id="CHEBI:29034"/>
    </ligand>
</feature>
<dbReference type="InterPro" id="IPR006680">
    <property type="entry name" value="Amidohydro-rel"/>
</dbReference>
<accession>A0ABY2G601</accession>
<keyword evidence="10" id="KW-1185">Reference proteome</keyword>
<evidence type="ECO:0000256" key="2">
    <source>
        <dbReference type="ARBA" id="ARBA00022723"/>
    </source>
</evidence>
<feature type="binding site" evidence="7">
    <location>
        <position position="114"/>
    </location>
    <ligand>
        <name>Zn(2+)</name>
        <dbReference type="ChEBI" id="CHEBI:29105"/>
    </ligand>
</feature>
<keyword evidence="3 7" id="KW-0378">Hydrolase</keyword>
<dbReference type="InterPro" id="IPR011059">
    <property type="entry name" value="Metal-dep_hydrolase_composite"/>
</dbReference>
<feature type="binding site" evidence="7">
    <location>
        <position position="219"/>
    </location>
    <ligand>
        <name>4-imidazolone-5-propanoate</name>
        <dbReference type="ChEBI" id="CHEBI:77893"/>
    </ligand>
</feature>
<keyword evidence="6 7" id="KW-0408">Iron</keyword>
<dbReference type="EC" id="3.5.2.7" evidence="1 7"/>
<feature type="binding site" evidence="7">
    <location>
        <position position="186"/>
    </location>
    <ligand>
        <name>N-formimidoyl-L-glutamate</name>
        <dbReference type="ChEBI" id="CHEBI:58928"/>
    </ligand>
</feature>
<evidence type="ECO:0000256" key="4">
    <source>
        <dbReference type="ARBA" id="ARBA00022808"/>
    </source>
</evidence>
<evidence type="ECO:0000259" key="8">
    <source>
        <dbReference type="Pfam" id="PF01979"/>
    </source>
</evidence>
<dbReference type="CDD" id="cd01296">
    <property type="entry name" value="Imidazolone-5PH"/>
    <property type="match status" value="1"/>
</dbReference>
<dbReference type="Pfam" id="PF01979">
    <property type="entry name" value="Amidohydro_1"/>
    <property type="match status" value="1"/>
</dbReference>
<keyword evidence="4 7" id="KW-0369">Histidine metabolism</keyword>
<gene>
    <name evidence="7" type="primary">hutI</name>
    <name evidence="9" type="ORF">A8975_1240</name>
</gene>
<dbReference type="NCBIfam" id="TIGR01224">
    <property type="entry name" value="hutI"/>
    <property type="match status" value="1"/>
</dbReference>
<dbReference type="InterPro" id="IPR032466">
    <property type="entry name" value="Metal_Hydrolase"/>
</dbReference>
<organism evidence="9 10">
    <name type="scientific">Meridianimaribacter flavus</name>
    <dbReference type="NCBI Taxonomy" id="571115"/>
    <lineage>
        <taxon>Bacteria</taxon>
        <taxon>Pseudomonadati</taxon>
        <taxon>Bacteroidota</taxon>
        <taxon>Flavobacteriia</taxon>
        <taxon>Flavobacteriales</taxon>
        <taxon>Flavobacteriaceae</taxon>
        <taxon>Meridianimaribacter</taxon>
    </lineage>
</organism>
<evidence type="ECO:0000256" key="3">
    <source>
        <dbReference type="ARBA" id="ARBA00022801"/>
    </source>
</evidence>
<dbReference type="EMBL" id="SOQZ01000002">
    <property type="protein sequence ID" value="TDY12476.1"/>
    <property type="molecule type" value="Genomic_DNA"/>
</dbReference>
<protein>
    <recommendedName>
        <fullName evidence="1 7">Imidazolonepropionase</fullName>
        <ecNumber evidence="1 7">3.5.2.7</ecNumber>
    </recommendedName>
    <alternativeName>
        <fullName evidence="7">Imidazolone-5-propionate hydrolase</fullName>
    </alternativeName>
</protein>
<evidence type="ECO:0000256" key="1">
    <source>
        <dbReference type="ARBA" id="ARBA00012864"/>
    </source>
</evidence>
<feature type="domain" description="Amidohydrolase-related" evidence="8">
    <location>
        <begin position="105"/>
        <end position="444"/>
    </location>
</feature>
<comment type="function">
    <text evidence="7">Catalyzes the hydrolytic cleavage of the carbon-nitrogen bond in imidazolone-5-propanoate to yield N-formimidoyl-L-glutamate. It is the third step in the universal histidine degradation pathway.</text>
</comment>
<reference evidence="9 10" key="1">
    <citation type="submission" date="2019-03" db="EMBL/GenBank/DDBJ databases">
        <title>Genomic Encyclopedia of Type Strains, Phase III (KMG-III): the genomes of soil and plant-associated and newly described type strains.</title>
        <authorList>
            <person name="Whitman W."/>
        </authorList>
    </citation>
    <scope>NUCLEOTIDE SEQUENCE [LARGE SCALE GENOMIC DNA]</scope>
    <source>
        <strain evidence="9 10">CGMCC 1.10957</strain>
    </source>
</reference>
<sequence length="448" mass="49890">MTDSQRFFYTSYLEKILVPFPDNRSNFVNFMILPLAMSILITNIKELIQVRDTNVTIVKGSDMKTLPVIKNAYLFIEHDTIVEYGSMDDYQDIDADEVIDATGKVVMPSWCDSHTHIVYAGNRVREFVDRINGLSYEEIANNGGGILNSAEKLQNTSEEELYQQSLKRLNEVIKLGTGTVEIKSGYGLTVDAELKMLRVIKRLKRESLAFIKPTLLGAHAVPKEYSNNKSAYVDLVVNELIPKATEEHLAEYIDVFCEKGYFDLDDTERILKAGVAHGLRPKIHVNQFNAFGGVALGVKYDALSVDHLEEMSKEDIEALKNSNTMPVALPSCSYFLSIPYTPARQMIDAGLPLALATDYNPGSTPSGNMNFVVSTACIKMKMTPEEAINAATINGAYAMGLSNMYGSICRGKKANLIITKEIPNYQFIPYAFGENLIDEVIINGIRLD</sequence>
<evidence type="ECO:0000256" key="7">
    <source>
        <dbReference type="HAMAP-Rule" id="MF_00372"/>
    </source>
</evidence>
<evidence type="ECO:0000256" key="5">
    <source>
        <dbReference type="ARBA" id="ARBA00022833"/>
    </source>
</evidence>
<keyword evidence="7" id="KW-0963">Cytoplasm</keyword>
<dbReference type="Gene3D" id="3.20.20.140">
    <property type="entry name" value="Metal-dependent hydrolases"/>
    <property type="match status" value="1"/>
</dbReference>
<feature type="binding site" evidence="7">
    <location>
        <position position="123"/>
    </location>
    <ligand>
        <name>4-imidazolone-5-propanoate</name>
        <dbReference type="ChEBI" id="CHEBI:77893"/>
    </ligand>
</feature>
<comment type="cofactor">
    <cofactor evidence="7">
        <name>Zn(2+)</name>
        <dbReference type="ChEBI" id="CHEBI:29105"/>
    </cofactor>
    <cofactor evidence="7">
        <name>Fe(3+)</name>
        <dbReference type="ChEBI" id="CHEBI:29034"/>
    </cofactor>
    <text evidence="7">Binds 1 zinc or iron ion per subunit.</text>
</comment>
<evidence type="ECO:0000256" key="6">
    <source>
        <dbReference type="ARBA" id="ARBA00023004"/>
    </source>
</evidence>
<dbReference type="SUPFAM" id="SSF51338">
    <property type="entry name" value="Composite domain of metallo-dependent hydrolases"/>
    <property type="match status" value="1"/>
</dbReference>
<feature type="binding site" evidence="7">
    <location>
        <position position="358"/>
    </location>
    <ligand>
        <name>Zn(2+)</name>
        <dbReference type="ChEBI" id="CHEBI:29105"/>
    </ligand>
</feature>
<comment type="pathway">
    <text evidence="7">Amino-acid degradation; L-histidine degradation into L-glutamate; N-formimidoyl-L-glutamate from L-histidine: step 3/3.</text>
</comment>
<feature type="binding site" evidence="7">
    <location>
        <position position="116"/>
    </location>
    <ligand>
        <name>Fe(3+)</name>
        <dbReference type="ChEBI" id="CHEBI:29034"/>
    </ligand>
</feature>
<dbReference type="InterPro" id="IPR005920">
    <property type="entry name" value="HutI"/>
</dbReference>
<keyword evidence="5 7" id="KW-0862">Zinc</keyword>
<feature type="binding site" evidence="7">
    <location>
        <position position="287"/>
    </location>
    <ligand>
        <name>4-imidazolone-5-propanoate</name>
        <dbReference type="ChEBI" id="CHEBI:77893"/>
    </ligand>
</feature>
<name>A0ABY2G601_9FLAO</name>
<dbReference type="Proteomes" id="UP000294930">
    <property type="component" value="Unassembled WGS sequence"/>
</dbReference>
<keyword evidence="2 7" id="KW-0479">Metal-binding</keyword>
<dbReference type="PANTHER" id="PTHR42752">
    <property type="entry name" value="IMIDAZOLONEPROPIONASE"/>
    <property type="match status" value="1"/>
</dbReference>
<dbReference type="HAMAP" id="MF_00372">
    <property type="entry name" value="HutI"/>
    <property type="match status" value="1"/>
</dbReference>
<feature type="binding site" evidence="7">
    <location>
        <position position="358"/>
    </location>
    <ligand>
        <name>Fe(3+)</name>
        <dbReference type="ChEBI" id="CHEBI:29034"/>
    </ligand>
</feature>
<dbReference type="SUPFAM" id="SSF51556">
    <property type="entry name" value="Metallo-dependent hydrolases"/>
    <property type="match status" value="1"/>
</dbReference>
<dbReference type="Gene3D" id="2.30.40.10">
    <property type="entry name" value="Urease, subunit C, domain 1"/>
    <property type="match status" value="1"/>
</dbReference>
<feature type="binding site" evidence="7">
    <location>
        <position position="284"/>
    </location>
    <ligand>
        <name>Zn(2+)</name>
        <dbReference type="ChEBI" id="CHEBI:29105"/>
    </ligand>
</feature>
<comment type="caution">
    <text evidence="9">The sequence shown here is derived from an EMBL/GenBank/DDBJ whole genome shotgun (WGS) entry which is preliminary data.</text>
</comment>
<evidence type="ECO:0000313" key="9">
    <source>
        <dbReference type="EMBL" id="TDY12476.1"/>
    </source>
</evidence>
<proteinExistence type="inferred from homology"/>
<feature type="binding site" evidence="7">
    <location>
        <position position="363"/>
    </location>
    <ligand>
        <name>4-imidazolone-5-propanoate</name>
        <dbReference type="ChEBI" id="CHEBI:77893"/>
    </ligand>
</feature>
<feature type="binding site" evidence="7">
    <location>
        <position position="284"/>
    </location>
    <ligand>
        <name>Fe(3+)</name>
        <dbReference type="ChEBI" id="CHEBI:29034"/>
    </ligand>
</feature>
<feature type="binding site" evidence="7">
    <location>
        <position position="116"/>
    </location>
    <ligand>
        <name>Zn(2+)</name>
        <dbReference type="ChEBI" id="CHEBI:29105"/>
    </ligand>
</feature>
<feature type="binding site" evidence="7">
    <location>
        <position position="360"/>
    </location>
    <ligand>
        <name>N-formimidoyl-L-glutamate</name>
        <dbReference type="ChEBI" id="CHEBI:58928"/>
    </ligand>
</feature>
<feature type="binding site" evidence="7">
    <location>
        <position position="186"/>
    </location>
    <ligand>
        <name>4-imidazolone-5-propanoate</name>
        <dbReference type="ChEBI" id="CHEBI:77893"/>
    </ligand>
</feature>